<accession>A0A8H2W4S0</accession>
<reference evidence="3" key="1">
    <citation type="submission" date="2021-01" db="EMBL/GenBank/DDBJ databases">
        <authorList>
            <person name="Kaushik A."/>
        </authorList>
    </citation>
    <scope>NUCLEOTIDE SEQUENCE</scope>
    <source>
        <strain evidence="3">AG1-1C</strain>
    </source>
</reference>
<feature type="compositionally biased region" description="Low complexity" evidence="2">
    <location>
        <begin position="127"/>
        <end position="141"/>
    </location>
</feature>
<dbReference type="AlphaFoldDB" id="A0A8H2W4S0"/>
<proteinExistence type="predicted"/>
<feature type="region of interest" description="Disordered" evidence="2">
    <location>
        <begin position="126"/>
        <end position="154"/>
    </location>
</feature>
<evidence type="ECO:0000256" key="2">
    <source>
        <dbReference type="SAM" id="MobiDB-lite"/>
    </source>
</evidence>
<organism evidence="3 4">
    <name type="scientific">Rhizoctonia solani</name>
    <dbReference type="NCBI Taxonomy" id="456999"/>
    <lineage>
        <taxon>Eukaryota</taxon>
        <taxon>Fungi</taxon>
        <taxon>Dikarya</taxon>
        <taxon>Basidiomycota</taxon>
        <taxon>Agaricomycotina</taxon>
        <taxon>Agaricomycetes</taxon>
        <taxon>Cantharellales</taxon>
        <taxon>Ceratobasidiaceae</taxon>
        <taxon>Rhizoctonia</taxon>
    </lineage>
</organism>
<protein>
    <submittedName>
        <fullName evidence="3">Uncharacterized protein</fullName>
    </submittedName>
</protein>
<evidence type="ECO:0000313" key="3">
    <source>
        <dbReference type="EMBL" id="CAE6335293.1"/>
    </source>
</evidence>
<keyword evidence="1" id="KW-0175">Coiled coil</keyword>
<sequence>MVMIDQSVTHIEGQPGTAPQPRLCHGLYLQGLPYFMTPIRDLTLCATSDALITPPKLAIVVEEEDANVMGSTRSVEHGHECTWSQEEDARRPATKQLVESLRVRIRELESELSHLRTAHLNAETARASVVPSSASSDGGVVQPDPQSEFPGQSHLTASGLHQVDARGFVTYVIDRCKKGTLAPAAPHPCGRLFLQMICHLHSALHLTFTLTNSSFNATQIFLLIFNPVPPNFLTNANGAAIYV</sequence>
<evidence type="ECO:0000256" key="1">
    <source>
        <dbReference type="SAM" id="Coils"/>
    </source>
</evidence>
<evidence type="ECO:0000313" key="4">
    <source>
        <dbReference type="Proteomes" id="UP000663846"/>
    </source>
</evidence>
<dbReference type="EMBL" id="CAJMWS010000002">
    <property type="protein sequence ID" value="CAE6335293.1"/>
    <property type="molecule type" value="Genomic_DNA"/>
</dbReference>
<dbReference type="Proteomes" id="UP000663846">
    <property type="component" value="Unassembled WGS sequence"/>
</dbReference>
<name>A0A8H2W4S0_9AGAM</name>
<feature type="coiled-coil region" evidence="1">
    <location>
        <begin position="98"/>
        <end position="125"/>
    </location>
</feature>
<gene>
    <name evidence="3" type="ORF">RDB_LOCUS74</name>
</gene>
<comment type="caution">
    <text evidence="3">The sequence shown here is derived from an EMBL/GenBank/DDBJ whole genome shotgun (WGS) entry which is preliminary data.</text>
</comment>